<dbReference type="GO" id="GO:0030983">
    <property type="term" value="F:mismatched DNA binding"/>
    <property type="evidence" value="ECO:0007669"/>
    <property type="project" value="InterPro"/>
</dbReference>
<dbReference type="InterPro" id="IPR007696">
    <property type="entry name" value="DNA_mismatch_repair_MutS_core"/>
</dbReference>
<dbReference type="InterPro" id="IPR036678">
    <property type="entry name" value="MutS_con_dom_sf"/>
</dbReference>
<accession>A0A0J9XHT0</accession>
<gene>
    <name evidence="8" type="ORF">BN980_GECA17s01539g</name>
</gene>
<dbReference type="InterPro" id="IPR007861">
    <property type="entry name" value="DNA_mismatch_repair_MutS_clamp"/>
</dbReference>
<dbReference type="Pfam" id="PF00488">
    <property type="entry name" value="MutS_V"/>
    <property type="match status" value="2"/>
</dbReference>
<comment type="similarity">
    <text evidence="1">Belongs to the DNA mismatch repair MutS family.</text>
</comment>
<feature type="domain" description="DNA mismatch repair proteins mutS family" evidence="7">
    <location>
        <begin position="721"/>
        <end position="737"/>
    </location>
</feature>
<evidence type="ECO:0000256" key="5">
    <source>
        <dbReference type="ARBA" id="ARBA00023254"/>
    </source>
</evidence>
<dbReference type="Pfam" id="PF05192">
    <property type="entry name" value="MutS_III"/>
    <property type="match status" value="1"/>
</dbReference>
<dbReference type="GO" id="GO:0006298">
    <property type="term" value="P:mismatch repair"/>
    <property type="evidence" value="ECO:0007669"/>
    <property type="project" value="InterPro"/>
</dbReference>
<dbReference type="PROSITE" id="PS00486">
    <property type="entry name" value="DNA_MISMATCH_REPAIR_2"/>
    <property type="match status" value="1"/>
</dbReference>
<keyword evidence="9" id="KW-1185">Reference proteome</keyword>
<dbReference type="SUPFAM" id="SSF48334">
    <property type="entry name" value="DNA repair protein MutS, domain III"/>
    <property type="match status" value="1"/>
</dbReference>
<dbReference type="SMART" id="SM00533">
    <property type="entry name" value="MUTSd"/>
    <property type="match status" value="1"/>
</dbReference>
<evidence type="ECO:0000256" key="6">
    <source>
        <dbReference type="SAM" id="MobiDB-lite"/>
    </source>
</evidence>
<evidence type="ECO:0000256" key="4">
    <source>
        <dbReference type="ARBA" id="ARBA00023125"/>
    </source>
</evidence>
<dbReference type="InterPro" id="IPR027417">
    <property type="entry name" value="P-loop_NTPase"/>
</dbReference>
<organism evidence="8 9">
    <name type="scientific">Geotrichum candidum</name>
    <name type="common">Oospora lactis</name>
    <name type="synonym">Dipodascus geotrichum</name>
    <dbReference type="NCBI Taxonomy" id="1173061"/>
    <lineage>
        <taxon>Eukaryota</taxon>
        <taxon>Fungi</taxon>
        <taxon>Dikarya</taxon>
        <taxon>Ascomycota</taxon>
        <taxon>Saccharomycotina</taxon>
        <taxon>Dipodascomycetes</taxon>
        <taxon>Dipodascales</taxon>
        <taxon>Dipodascaceae</taxon>
        <taxon>Geotrichum</taxon>
    </lineage>
</organism>
<evidence type="ECO:0000256" key="1">
    <source>
        <dbReference type="ARBA" id="ARBA00006271"/>
    </source>
</evidence>
<evidence type="ECO:0000256" key="2">
    <source>
        <dbReference type="ARBA" id="ARBA00022741"/>
    </source>
</evidence>
<dbReference type="PANTHER" id="PTHR11361:SF21">
    <property type="entry name" value="MUTS PROTEIN HOMOLOG 4"/>
    <property type="match status" value="1"/>
</dbReference>
<dbReference type="InterPro" id="IPR045076">
    <property type="entry name" value="MutS"/>
</dbReference>
<evidence type="ECO:0000313" key="8">
    <source>
        <dbReference type="EMBL" id="CDO56886.1"/>
    </source>
</evidence>
<dbReference type="InterPro" id="IPR007860">
    <property type="entry name" value="DNA_mmatch_repair_MutS_con_dom"/>
</dbReference>
<evidence type="ECO:0000313" key="9">
    <source>
        <dbReference type="Proteomes" id="UP000242525"/>
    </source>
</evidence>
<dbReference type="Gene3D" id="3.40.50.300">
    <property type="entry name" value="P-loop containing nucleotide triphosphate hydrolases"/>
    <property type="match status" value="1"/>
</dbReference>
<dbReference type="InterPro" id="IPR000432">
    <property type="entry name" value="DNA_mismatch_repair_MutS_C"/>
</dbReference>
<dbReference type="GO" id="GO:0007131">
    <property type="term" value="P:reciprocal meiotic recombination"/>
    <property type="evidence" value="ECO:0007669"/>
    <property type="project" value="TreeGrafter"/>
</dbReference>
<protein>
    <submittedName>
        <fullName evidence="8">Similar to Saccharomyces cerevisiae YFL003C MSH4 Protein involved in meiotic recombination</fullName>
    </submittedName>
</protein>
<reference evidence="8" key="1">
    <citation type="submission" date="2014-03" db="EMBL/GenBank/DDBJ databases">
        <authorList>
            <person name="Casaregola S."/>
        </authorList>
    </citation>
    <scope>NUCLEOTIDE SEQUENCE [LARGE SCALE GENOMIC DNA]</scope>
    <source>
        <strain evidence="8">CLIB 918</strain>
    </source>
</reference>
<comment type="caution">
    <text evidence="8">The sequence shown here is derived from an EMBL/GenBank/DDBJ whole genome shotgun (WGS) entry which is preliminary data.</text>
</comment>
<keyword evidence="5" id="KW-0469">Meiosis</keyword>
<evidence type="ECO:0000256" key="3">
    <source>
        <dbReference type="ARBA" id="ARBA00022840"/>
    </source>
</evidence>
<proteinExistence type="inferred from homology"/>
<keyword evidence="2" id="KW-0547">Nucleotide-binding</keyword>
<dbReference type="EMBL" id="CCBN010000017">
    <property type="protein sequence ID" value="CDO56886.1"/>
    <property type="molecule type" value="Genomic_DNA"/>
</dbReference>
<keyword evidence="4" id="KW-0238">DNA-binding</keyword>
<dbReference type="Gene3D" id="3.30.420.110">
    <property type="entry name" value="MutS, connector domain"/>
    <property type="match status" value="1"/>
</dbReference>
<dbReference type="AlphaFoldDB" id="A0A0J9XHT0"/>
<dbReference type="SMART" id="SM00534">
    <property type="entry name" value="MUTSac"/>
    <property type="match status" value="1"/>
</dbReference>
<keyword evidence="3" id="KW-0067">ATP-binding</keyword>
<sequence>MSRSNTVEFSSYLNSLISNEPVIKPARPARKGSIVGADSRRSTSAAAPMPRRRSDNASRAASRAKAVSLGAGGSDKVVCAISEGRGSPTVVGLCFLVVGTSECIICNIVDSQTYIRTLQKLDVFDPTEILMPIASCGTTQPSGSSTGKSKLCMLVERYFPGAKLVPTNRKEYNASLGIECLTKWAAPEETEGLSFELSSKYYTACAAAAAIQYTQSKYHINYTTNSVRIKFQASEDSMALNSTTIKSLELVHNSLEATRGMSLYKLMNKTHTAMGARMLRSCILQPLTNVETLTGRQDAIKELYEEALIFSQITKKLKSFEDLDRLFTTLSTVWKTKKKHISDQRVNQLLILKEAIDHSLELYHLLAPLKSALLVELRSVFGSDIVKSVKDLLATVLAEDCRWAQGALELRKQKCYAVLSGANGFLDVTRQIYEEYNMDIGEMVKAYTKKYHVNFETRYDVKRGYILRIRNPDQDEGARQLPDDVFLNKHKANRFLECTTLEMIKCNMRINNVLSEIILVSDQIVEELFENKLTQPHLSLELFKVSEAVAVLDLVCAFTELVTSSFSGYVRPEFSTSERHSNKMAVKLARHPILERTMGYKPYVPNDYYGSLDTARMNIVQGVNMSGKSIYLRTIALIAVMAQTGSFVPAEYAVLPVYRALYTRITPDASDLLSSTFSAEMTEMAYILRNLSVSGNRSNSIPAAAGSSGAVATTANDDGLSLVIVDELGRGSSVVDGFAITLAITDKLAQMPGVVTFMCTHFQDLVRLMGQRPGVATLEMQVNLLDAADPNLSRSNEQEVVNGSTIVMHYKAQKTNHSRSAGRGEGSLDTTTTRGLMPGYGLKIASTMVFPAQFLAEAVEVKRRLAVAQAARSQNAATQGDMALARKKLVLELYETLVHISKLDATQLDPTSLRRWLVALQNKFIESCTE</sequence>
<dbReference type="STRING" id="1173061.A0A0J9XHT0"/>
<name>A0A0J9XHT0_GEOCN</name>
<dbReference type="GO" id="GO:0005634">
    <property type="term" value="C:nucleus"/>
    <property type="evidence" value="ECO:0007669"/>
    <property type="project" value="TreeGrafter"/>
</dbReference>
<dbReference type="Pfam" id="PF05190">
    <property type="entry name" value="MutS_IV"/>
    <property type="match status" value="1"/>
</dbReference>
<dbReference type="GO" id="GO:0140664">
    <property type="term" value="F:ATP-dependent DNA damage sensor activity"/>
    <property type="evidence" value="ECO:0007669"/>
    <property type="project" value="InterPro"/>
</dbReference>
<dbReference type="Pfam" id="PF05188">
    <property type="entry name" value="MutS_II"/>
    <property type="match status" value="1"/>
</dbReference>
<dbReference type="OrthoDB" id="276261at2759"/>
<dbReference type="GO" id="GO:0005524">
    <property type="term" value="F:ATP binding"/>
    <property type="evidence" value="ECO:0007669"/>
    <property type="project" value="UniProtKB-KW"/>
</dbReference>
<dbReference type="Gene3D" id="1.10.1420.10">
    <property type="match status" value="2"/>
</dbReference>
<dbReference type="Proteomes" id="UP000242525">
    <property type="component" value="Unassembled WGS sequence"/>
</dbReference>
<dbReference type="PANTHER" id="PTHR11361">
    <property type="entry name" value="DNA MISMATCH REPAIR PROTEIN MUTS FAMILY MEMBER"/>
    <property type="match status" value="1"/>
</dbReference>
<feature type="region of interest" description="Disordered" evidence="6">
    <location>
        <begin position="28"/>
        <end position="61"/>
    </location>
</feature>
<dbReference type="InterPro" id="IPR036187">
    <property type="entry name" value="DNA_mismatch_repair_MutS_sf"/>
</dbReference>
<dbReference type="SUPFAM" id="SSF52540">
    <property type="entry name" value="P-loop containing nucleoside triphosphate hydrolases"/>
    <property type="match status" value="1"/>
</dbReference>
<evidence type="ECO:0000259" key="7">
    <source>
        <dbReference type="PROSITE" id="PS00486"/>
    </source>
</evidence>